<name>A0A0H5R9Z0_9EUKA</name>
<dbReference type="InterPro" id="IPR005225">
    <property type="entry name" value="Small_GTP-bd"/>
</dbReference>
<evidence type="ECO:0000256" key="5">
    <source>
        <dbReference type="ARBA" id="ARBA00022917"/>
    </source>
</evidence>
<dbReference type="FunFam" id="3.40.50.300:FF:000019">
    <property type="entry name" value="Translation initiation factor IF-2"/>
    <property type="match status" value="1"/>
</dbReference>
<reference evidence="12" key="1">
    <citation type="submission" date="2015-04" db="EMBL/GenBank/DDBJ databases">
        <title>The genome sequence of the plant pathogenic Rhizarian Plasmodiophora brassicae reveals insights in its biotrophic life cycle and the origin of chitin synthesis.</title>
        <authorList>
            <person name="Schwelm A."/>
            <person name="Fogelqvist J."/>
            <person name="Knaust A."/>
            <person name="Julke S."/>
            <person name="Lilja T."/>
            <person name="Dhandapani V."/>
            <person name="Bonilla-Rosso G."/>
            <person name="Karlsson M."/>
            <person name="Shevchenko A."/>
            <person name="Choi S.R."/>
            <person name="Kim H.G."/>
            <person name="Park J.Y."/>
            <person name="Lim Y.P."/>
            <person name="Ludwig-Muller J."/>
            <person name="Dixelius C."/>
        </authorList>
    </citation>
    <scope>NUCLEOTIDE SEQUENCE</scope>
    <source>
        <tissue evidence="12">Potato root galls</tissue>
    </source>
</reference>
<keyword evidence="3" id="KW-0396">Initiation factor</keyword>
<evidence type="ECO:0000256" key="2">
    <source>
        <dbReference type="ARBA" id="ARBA00007733"/>
    </source>
</evidence>
<proteinExistence type="inferred from homology"/>
<evidence type="ECO:0000256" key="6">
    <source>
        <dbReference type="ARBA" id="ARBA00022946"/>
    </source>
</evidence>
<dbReference type="InterPro" id="IPR000795">
    <property type="entry name" value="T_Tr_GTP-bd_dom"/>
</dbReference>
<keyword evidence="8" id="KW-0342">GTP-binding</keyword>
<dbReference type="NCBIfam" id="TIGR00487">
    <property type="entry name" value="IF-2"/>
    <property type="match status" value="1"/>
</dbReference>
<dbReference type="GO" id="GO:0005525">
    <property type="term" value="F:GTP binding"/>
    <property type="evidence" value="ECO:0007669"/>
    <property type="project" value="UniProtKB-KW"/>
</dbReference>
<dbReference type="Gene3D" id="3.40.50.300">
    <property type="entry name" value="P-loop containing nucleotide triphosphate hydrolases"/>
    <property type="match status" value="1"/>
</dbReference>
<keyword evidence="5" id="KW-0648">Protein biosynthesis</keyword>
<comment type="function">
    <text evidence="9">One of the essential components for the initiation of protein synthesis. Protects formylmethionyl-tRNA from spontaneous hydrolysis and promotes its binding to the 30S ribosomal subunits. Also involved in the hydrolysis of GTP during the formation of the 70S ribosomal complex.</text>
</comment>
<organism evidence="12">
    <name type="scientific">Spongospora subterranea</name>
    <dbReference type="NCBI Taxonomy" id="70186"/>
    <lineage>
        <taxon>Eukaryota</taxon>
        <taxon>Sar</taxon>
        <taxon>Rhizaria</taxon>
        <taxon>Endomyxa</taxon>
        <taxon>Phytomyxea</taxon>
        <taxon>Plasmodiophorida</taxon>
        <taxon>Plasmodiophoridae</taxon>
        <taxon>Spongospora</taxon>
    </lineage>
</organism>
<evidence type="ECO:0000256" key="1">
    <source>
        <dbReference type="ARBA" id="ARBA00004173"/>
    </source>
</evidence>
<dbReference type="FunFam" id="3.40.50.10050:FF:000001">
    <property type="entry name" value="Translation initiation factor IF-2"/>
    <property type="match status" value="1"/>
</dbReference>
<dbReference type="Pfam" id="PF22042">
    <property type="entry name" value="EF-G_D2"/>
    <property type="match status" value="1"/>
</dbReference>
<dbReference type="CDD" id="cd03702">
    <property type="entry name" value="IF2_mtIF2_II"/>
    <property type="match status" value="1"/>
</dbReference>
<dbReference type="InterPro" id="IPR036925">
    <property type="entry name" value="TIF_IF2_dom3_sf"/>
</dbReference>
<evidence type="ECO:0000259" key="11">
    <source>
        <dbReference type="PROSITE" id="PS51722"/>
    </source>
</evidence>
<dbReference type="Pfam" id="PF11987">
    <property type="entry name" value="IF-2"/>
    <property type="match status" value="1"/>
</dbReference>
<evidence type="ECO:0000256" key="9">
    <source>
        <dbReference type="ARBA" id="ARBA00025162"/>
    </source>
</evidence>
<comment type="subcellular location">
    <subcellularLocation>
        <location evidence="1">Mitochondrion</location>
    </subcellularLocation>
</comment>
<dbReference type="Gene3D" id="2.40.30.10">
    <property type="entry name" value="Translation factors"/>
    <property type="match status" value="2"/>
</dbReference>
<dbReference type="InterPro" id="IPR000178">
    <property type="entry name" value="TF_IF2_bacterial-like"/>
</dbReference>
<keyword evidence="4" id="KW-0547">Nucleotide-binding</keyword>
<feature type="domain" description="Tr-type G" evidence="11">
    <location>
        <begin position="248"/>
        <end position="421"/>
    </location>
</feature>
<dbReference type="FunFam" id="2.40.30.10:FF:000008">
    <property type="entry name" value="Translation initiation factor IF-2"/>
    <property type="match status" value="1"/>
</dbReference>
<dbReference type="EMBL" id="HACM01010050">
    <property type="protein sequence ID" value="CRZ10492.1"/>
    <property type="molecule type" value="Transcribed_RNA"/>
</dbReference>
<protein>
    <recommendedName>
        <fullName evidence="10">Translation initiation factor IF-2, mitochondrial</fullName>
    </recommendedName>
</protein>
<dbReference type="InterPro" id="IPR023115">
    <property type="entry name" value="TIF_IF2_dom3"/>
</dbReference>
<dbReference type="Pfam" id="PF00009">
    <property type="entry name" value="GTP_EFTU"/>
    <property type="match status" value="1"/>
</dbReference>
<evidence type="ECO:0000256" key="8">
    <source>
        <dbReference type="ARBA" id="ARBA00023134"/>
    </source>
</evidence>
<accession>A0A0H5R9Z0</accession>
<evidence type="ECO:0000256" key="4">
    <source>
        <dbReference type="ARBA" id="ARBA00022741"/>
    </source>
</evidence>
<dbReference type="InterPro" id="IPR044145">
    <property type="entry name" value="IF2_II"/>
</dbReference>
<keyword evidence="6" id="KW-0809">Transit peptide</keyword>
<keyword evidence="7" id="KW-0496">Mitochondrion</keyword>
<dbReference type="GO" id="GO:0003743">
    <property type="term" value="F:translation initiation factor activity"/>
    <property type="evidence" value="ECO:0007669"/>
    <property type="project" value="UniProtKB-KW"/>
</dbReference>
<dbReference type="CDD" id="cd01887">
    <property type="entry name" value="IF2_eIF5B"/>
    <property type="match status" value="1"/>
</dbReference>
<dbReference type="InterPro" id="IPR027417">
    <property type="entry name" value="P-loop_NTPase"/>
</dbReference>
<evidence type="ECO:0000256" key="7">
    <source>
        <dbReference type="ARBA" id="ARBA00023128"/>
    </source>
</evidence>
<comment type="similarity">
    <text evidence="2">Belongs to the TRAFAC class translation factor GTPase superfamily. Classic translation factor GTPase family. IF-2 subfamily.</text>
</comment>
<evidence type="ECO:0000313" key="12">
    <source>
        <dbReference type="EMBL" id="CRZ10492.1"/>
    </source>
</evidence>
<dbReference type="InterPro" id="IPR053905">
    <property type="entry name" value="EF-G-like_DII"/>
</dbReference>
<dbReference type="SUPFAM" id="SSF52156">
    <property type="entry name" value="Initiation factor IF2/eIF5b, domain 3"/>
    <property type="match status" value="1"/>
</dbReference>
<feature type="non-terminal residue" evidence="12">
    <location>
        <position position="1"/>
    </location>
</feature>
<dbReference type="GO" id="GO:0005739">
    <property type="term" value="C:mitochondrion"/>
    <property type="evidence" value="ECO:0007669"/>
    <property type="project" value="UniProtKB-SubCell"/>
</dbReference>
<dbReference type="PANTHER" id="PTHR43381">
    <property type="entry name" value="TRANSLATION INITIATION FACTOR IF-2-RELATED"/>
    <property type="match status" value="1"/>
</dbReference>
<dbReference type="SUPFAM" id="SSF50447">
    <property type="entry name" value="Translation proteins"/>
    <property type="match status" value="2"/>
</dbReference>
<dbReference type="InterPro" id="IPR009000">
    <property type="entry name" value="Transl_B-barrel_sf"/>
</dbReference>
<dbReference type="Gene3D" id="3.40.50.10050">
    <property type="entry name" value="Translation initiation factor IF- 2, domain 3"/>
    <property type="match status" value="1"/>
</dbReference>
<dbReference type="AlphaFoldDB" id="A0A0H5R9Z0"/>
<dbReference type="PANTHER" id="PTHR43381:SF20">
    <property type="entry name" value="TRANSLATION INITIATION FACTOR IF-2, MITOCHONDRIAL"/>
    <property type="match status" value="1"/>
</dbReference>
<dbReference type="InterPro" id="IPR015760">
    <property type="entry name" value="TIF_IF2"/>
</dbReference>
<dbReference type="PROSITE" id="PS51722">
    <property type="entry name" value="G_TR_2"/>
    <property type="match status" value="1"/>
</dbReference>
<dbReference type="PROSITE" id="PS01176">
    <property type="entry name" value="IF2"/>
    <property type="match status" value="1"/>
</dbReference>
<dbReference type="SUPFAM" id="SSF52540">
    <property type="entry name" value="P-loop containing nucleoside triphosphate hydrolases"/>
    <property type="match status" value="1"/>
</dbReference>
<evidence type="ECO:0000256" key="3">
    <source>
        <dbReference type="ARBA" id="ARBA00022540"/>
    </source>
</evidence>
<dbReference type="GO" id="GO:0003924">
    <property type="term" value="F:GTPase activity"/>
    <property type="evidence" value="ECO:0007669"/>
    <property type="project" value="InterPro"/>
</dbReference>
<sequence>DAVSTAVVGIVIMSSVIVSKALRITGRRPLSSIIDRVRDILRAKTADGPPTLSTGAAQPRIVLPKIAIAQKTDNLPQAPPALRMEGESVVSFFNTLYETAINDEKGQRIKTRAQRAKEVEKRALDYQRKVEQRNKRNGKKFVRTDRPERTRRVILTEGGSVTIRDSSKLLMIPIPRLVGLLRALGENIPRRGTQGEHTVSTEAVQMAASELDLSFDVELRPPEYEKDDEKVVENSYNDAAGDPNLWPSRPIVVSIVGHIDHGKTTLLDVLRNSRIASTEVGGITQRIGAFVLPLTSTSRATVIDTPGHAAFASMRINACRLTDVVVLVVASDASVQAQTVASIKAALAEDLPIVVAMTKSDLESADPDRVRRDLMEYGVVCESLGGDVPMVSISSVTGDGIDMLREAIALVGEMAETTAPVNGPARAVVIESYLEKGRGPMMAAMIRRGTLSIGDVIVSGTHFGIVKSMHDDNGGSMKLATPSQPVLISGMKELPAVGSDIVVVSSEQAARRIVARRIYLQEQEELVNSALWTAPVETPKVNDDGTAQTQPVSLCVIIKADISGSLTALSEFIAVLPQEQVCLRILSRSVGSVTQQDIILAKQSGATIFGFNISVPTSVKKMAKESQINVKSQRVIYKMMDDIVDSINELMPSQEVVEVVGKAEVATVFDLHGARGKIASKAAGCRVTMGTLDRSSPIRVLRRGELIWEGSIASLKHFKDDVQTIVKGKECGIVLDQFDGIQQGDIIECVHHGLEKQKIKVPSLDASKQKNLY</sequence>
<dbReference type="NCBIfam" id="TIGR00231">
    <property type="entry name" value="small_GTP"/>
    <property type="match status" value="1"/>
</dbReference>
<dbReference type="CDD" id="cd03692">
    <property type="entry name" value="mtIF2_IVc"/>
    <property type="match status" value="1"/>
</dbReference>
<evidence type="ECO:0000256" key="10">
    <source>
        <dbReference type="ARBA" id="ARBA00044200"/>
    </source>
</evidence>